<keyword evidence="2" id="KW-1185">Reference proteome</keyword>
<name>K0IW31_AMPXN</name>
<dbReference type="AlphaFoldDB" id="K0IW31"/>
<dbReference type="EMBL" id="AP012050">
    <property type="protein sequence ID" value="BAM46635.1"/>
    <property type="molecule type" value="Genomic_DNA"/>
</dbReference>
<accession>K0IW31</accession>
<dbReference type="KEGG" id="axl:AXY_05030"/>
<reference evidence="1 2" key="1">
    <citation type="submission" date="2011-01" db="EMBL/GenBank/DDBJ databases">
        <title>Whole genome sequence of Amphibacillus xylinus NBRC 15112.</title>
        <authorList>
            <person name="Nakazawa H."/>
            <person name="Katano Y."/>
            <person name="Nakamura S."/>
            <person name="Sasagawa M."/>
            <person name="Fukada J."/>
            <person name="Arai T."/>
            <person name="Sasakura N."/>
            <person name="Mochizuki D."/>
            <person name="Hosoyama A."/>
            <person name="Harada K."/>
            <person name="Horikawa H."/>
            <person name="Kato Y."/>
            <person name="Harada T."/>
            <person name="Sasaki K."/>
            <person name="Sekiguchi M."/>
            <person name="Hodoyama M."/>
            <person name="Nishiko R."/>
            <person name="Narita H."/>
            <person name="Hanamaki A."/>
            <person name="Hata C."/>
            <person name="Konno Y."/>
            <person name="Niimura Y."/>
            <person name="Yamazaki S."/>
            <person name="Fujita N."/>
        </authorList>
    </citation>
    <scope>NUCLEOTIDE SEQUENCE [LARGE SCALE GENOMIC DNA]</scope>
    <source>
        <strain evidence="2">ATCC 51415 / DSM 6626 / JCM 7361 / LMG 17667 / NBRC 15112 / Ep01</strain>
    </source>
</reference>
<protein>
    <submittedName>
        <fullName evidence="1">Uncharacterized protein</fullName>
    </submittedName>
</protein>
<sequence>MYRVTAGTMCDVLQIPQSTYYYEAKIRDNQDDELSELIVKIFKDSRDIYGQRKIKKEL</sequence>
<dbReference type="STRING" id="698758.AXY_05030"/>
<dbReference type="Proteomes" id="UP000006294">
    <property type="component" value="Chromosome"/>
</dbReference>
<dbReference type="eggNOG" id="COG2801">
    <property type="taxonomic scope" value="Bacteria"/>
</dbReference>
<dbReference type="HOGENOM" id="CLU_207078_1_0_9"/>
<evidence type="ECO:0000313" key="2">
    <source>
        <dbReference type="Proteomes" id="UP000006294"/>
    </source>
</evidence>
<evidence type="ECO:0000313" key="1">
    <source>
        <dbReference type="EMBL" id="BAM46635.1"/>
    </source>
</evidence>
<proteinExistence type="predicted"/>
<organism evidence="1 2">
    <name type="scientific">Amphibacillus xylanus (strain ATCC 51415 / DSM 6626 / JCM 7361 / LMG 17667 / NBRC 15112 / Ep01)</name>
    <dbReference type="NCBI Taxonomy" id="698758"/>
    <lineage>
        <taxon>Bacteria</taxon>
        <taxon>Bacillati</taxon>
        <taxon>Bacillota</taxon>
        <taxon>Bacilli</taxon>
        <taxon>Bacillales</taxon>
        <taxon>Bacillaceae</taxon>
        <taxon>Amphibacillus</taxon>
    </lineage>
</organism>
<gene>
    <name evidence="1" type="ordered locus">AXY_05030</name>
</gene>